<evidence type="ECO:0000256" key="6">
    <source>
        <dbReference type="ARBA" id="ARBA00023136"/>
    </source>
</evidence>
<evidence type="ECO:0000256" key="1">
    <source>
        <dbReference type="ARBA" id="ARBA00004651"/>
    </source>
</evidence>
<proteinExistence type="inferred from homology"/>
<sequence length="349" mass="39210">MFGFGNEYEGLAFWLPLIWAGLIAVAVAMYVIVDGFDLGVGILFKAAHSENWRDRMMFSVAPIWDGNETWLILGGGGLFAVFHIAYAVLMPALYVPIILMLIALIFRGVAFEFRFKSERSKFLWDNAFFFGSLLATFFQGMVLGSFVQGFSNDGRQFTGGTFDFLTPFSVVTGISLICGYGLLGATWCVMKTTGELEIWARRMAVRFLIATIVAMAIVSLWVPFLGRQIEMRWFTWPNIAFLAPIPLITAYVAYRLFRDLDEGRHYRPFFLTIALFLLGYLGLGVSLFPYNVPPNLTIWDTANTVNSQLFALVGFAIVLPITFAYTAYAYYVFRGKVAEEIQGGGYGYH</sequence>
<feature type="transmembrane region" description="Helical" evidence="7">
    <location>
        <begin position="269"/>
        <end position="290"/>
    </location>
</feature>
<gene>
    <name evidence="8" type="ORF">SAMN02927923_01078</name>
</gene>
<dbReference type="Proteomes" id="UP000199569">
    <property type="component" value="Unassembled WGS sequence"/>
</dbReference>
<feature type="transmembrane region" description="Helical" evidence="7">
    <location>
        <begin position="164"/>
        <end position="183"/>
    </location>
</feature>
<feature type="transmembrane region" description="Helical" evidence="7">
    <location>
        <begin position="310"/>
        <end position="333"/>
    </location>
</feature>
<evidence type="ECO:0000256" key="2">
    <source>
        <dbReference type="ARBA" id="ARBA00007543"/>
    </source>
</evidence>
<dbReference type="EMBL" id="FMVJ01000003">
    <property type="protein sequence ID" value="SCY29420.1"/>
    <property type="molecule type" value="Genomic_DNA"/>
</dbReference>
<keyword evidence="6 7" id="KW-0472">Membrane</keyword>
<feature type="transmembrane region" description="Helical" evidence="7">
    <location>
        <begin position="204"/>
        <end position="224"/>
    </location>
</feature>
<dbReference type="GO" id="GO:0070069">
    <property type="term" value="C:cytochrome complex"/>
    <property type="evidence" value="ECO:0007669"/>
    <property type="project" value="TreeGrafter"/>
</dbReference>
<dbReference type="GO" id="GO:0005886">
    <property type="term" value="C:plasma membrane"/>
    <property type="evidence" value="ECO:0007669"/>
    <property type="project" value="UniProtKB-SubCell"/>
</dbReference>
<comment type="subcellular location">
    <subcellularLocation>
        <location evidence="1">Cell membrane</location>
        <topology evidence="1">Multi-pass membrane protein</topology>
    </subcellularLocation>
</comment>
<protein>
    <submittedName>
        <fullName evidence="8">Cytochrome bd-I ubiquinol oxidase subunit 2 apoprotein</fullName>
    </submittedName>
</protein>
<dbReference type="RefSeq" id="WP_091131288.1">
    <property type="nucleotide sequence ID" value="NZ_FMVJ01000003.1"/>
</dbReference>
<keyword evidence="4 7" id="KW-0812">Transmembrane</keyword>
<organism evidence="8 9">
    <name type="scientific">Microvirga guangxiensis</name>
    <dbReference type="NCBI Taxonomy" id="549386"/>
    <lineage>
        <taxon>Bacteria</taxon>
        <taxon>Pseudomonadati</taxon>
        <taxon>Pseudomonadota</taxon>
        <taxon>Alphaproteobacteria</taxon>
        <taxon>Hyphomicrobiales</taxon>
        <taxon>Methylobacteriaceae</taxon>
        <taxon>Microvirga</taxon>
    </lineage>
</organism>
<reference evidence="8 9" key="1">
    <citation type="submission" date="2016-10" db="EMBL/GenBank/DDBJ databases">
        <authorList>
            <person name="de Groot N.N."/>
        </authorList>
    </citation>
    <scope>NUCLEOTIDE SEQUENCE [LARGE SCALE GENOMIC DNA]</scope>
    <source>
        <strain evidence="8 9">CGMCC 1.7666</strain>
    </source>
</reference>
<keyword evidence="9" id="KW-1185">Reference proteome</keyword>
<dbReference type="AlphaFoldDB" id="A0A1G5ERX1"/>
<dbReference type="STRING" id="549386.SAMN02927923_01078"/>
<feature type="transmembrane region" description="Helical" evidence="7">
    <location>
        <begin position="17"/>
        <end position="47"/>
    </location>
</feature>
<feature type="transmembrane region" description="Helical" evidence="7">
    <location>
        <begin position="122"/>
        <end position="144"/>
    </location>
</feature>
<evidence type="ECO:0000256" key="4">
    <source>
        <dbReference type="ARBA" id="ARBA00022692"/>
    </source>
</evidence>
<dbReference type="GO" id="GO:0019646">
    <property type="term" value="P:aerobic electron transport chain"/>
    <property type="evidence" value="ECO:0007669"/>
    <property type="project" value="TreeGrafter"/>
</dbReference>
<dbReference type="GO" id="GO:0016682">
    <property type="term" value="F:oxidoreductase activity, acting on diphenols and related substances as donors, oxygen as acceptor"/>
    <property type="evidence" value="ECO:0007669"/>
    <property type="project" value="TreeGrafter"/>
</dbReference>
<dbReference type="GO" id="GO:0009055">
    <property type="term" value="F:electron transfer activity"/>
    <property type="evidence" value="ECO:0007669"/>
    <property type="project" value="TreeGrafter"/>
</dbReference>
<name>A0A1G5ERX1_9HYPH</name>
<comment type="similarity">
    <text evidence="2">Belongs to the cytochrome ubiquinol oxidase subunit 2 family.</text>
</comment>
<keyword evidence="3" id="KW-1003">Cell membrane</keyword>
<evidence type="ECO:0000313" key="8">
    <source>
        <dbReference type="EMBL" id="SCY29420.1"/>
    </source>
</evidence>
<keyword evidence="5 7" id="KW-1133">Transmembrane helix</keyword>
<feature type="transmembrane region" description="Helical" evidence="7">
    <location>
        <begin position="92"/>
        <end position="110"/>
    </location>
</feature>
<dbReference type="InterPro" id="IPR003317">
    <property type="entry name" value="Cyt-d_oxidase_su2"/>
</dbReference>
<dbReference type="NCBIfam" id="TIGR00203">
    <property type="entry name" value="cydB"/>
    <property type="match status" value="1"/>
</dbReference>
<dbReference type="PANTHER" id="PTHR43141">
    <property type="entry name" value="CYTOCHROME BD2 SUBUNIT II"/>
    <property type="match status" value="1"/>
</dbReference>
<evidence type="ECO:0000256" key="5">
    <source>
        <dbReference type="ARBA" id="ARBA00022989"/>
    </source>
</evidence>
<evidence type="ECO:0000256" key="7">
    <source>
        <dbReference type="SAM" id="Phobius"/>
    </source>
</evidence>
<feature type="transmembrane region" description="Helical" evidence="7">
    <location>
        <begin position="236"/>
        <end position="257"/>
    </location>
</feature>
<dbReference type="PANTHER" id="PTHR43141:SF4">
    <property type="entry name" value="CYTOCHROME BD2 SUBUNIT II"/>
    <property type="match status" value="1"/>
</dbReference>
<dbReference type="OrthoDB" id="9776710at2"/>
<evidence type="ECO:0000313" key="9">
    <source>
        <dbReference type="Proteomes" id="UP000199569"/>
    </source>
</evidence>
<dbReference type="Pfam" id="PF02322">
    <property type="entry name" value="Cyt_bd_oxida_II"/>
    <property type="match status" value="1"/>
</dbReference>
<evidence type="ECO:0000256" key="3">
    <source>
        <dbReference type="ARBA" id="ARBA00022475"/>
    </source>
</evidence>
<accession>A0A1G5ERX1</accession>